<dbReference type="EMBL" id="BDSA01000003">
    <property type="protein sequence ID" value="GBE61966.1"/>
    <property type="molecule type" value="Genomic_DNA"/>
</dbReference>
<organism evidence="1 2">
    <name type="scientific">Babesia ovata</name>
    <dbReference type="NCBI Taxonomy" id="189622"/>
    <lineage>
        <taxon>Eukaryota</taxon>
        <taxon>Sar</taxon>
        <taxon>Alveolata</taxon>
        <taxon>Apicomplexa</taxon>
        <taxon>Aconoidasida</taxon>
        <taxon>Piroplasmida</taxon>
        <taxon>Babesiidae</taxon>
        <taxon>Babesia</taxon>
    </lineage>
</organism>
<reference evidence="1 2" key="1">
    <citation type="journal article" date="2017" name="BMC Genomics">
        <title>Whole-genome assembly of Babesia ovata and comparative genomics between closely related pathogens.</title>
        <authorList>
            <person name="Yamagishi J."/>
            <person name="Asada M."/>
            <person name="Hakimi H."/>
            <person name="Tanaka T.Q."/>
            <person name="Sugimoto C."/>
            <person name="Kawazu S."/>
        </authorList>
    </citation>
    <scope>NUCLEOTIDE SEQUENCE [LARGE SCALE GENOMIC DNA]</scope>
    <source>
        <strain evidence="1 2">Miyake</strain>
    </source>
</reference>
<protein>
    <submittedName>
        <fullName evidence="1">Relaxase mobilization protein, putative</fullName>
    </submittedName>
</protein>
<name>A0A2H6KG47_9APIC</name>
<sequence length="191" mass="20465">MLWAVGIIDATTNQRGQGLCMVVVGGGRVGASDVLDDSKVGVTKAVPVGAVRMWLVEGGAQWRQLERRIVQLVPEMVEERHKLPGGARRPLGEAVEVRGQRQQGTLAAAGGREDGGNMLASFVRFRQIFLCESHVDTALEADVARVEGMRLELGVGGVSQEGLEGGRSLGILAIFTILPSTLRCLPRTLRL</sequence>
<accession>A0A2H6KG47</accession>
<dbReference type="VEuPathDB" id="PiroplasmaDB:BOVATA_034590"/>
<dbReference type="RefSeq" id="XP_028868209.1">
    <property type="nucleotide sequence ID" value="XM_029012376.1"/>
</dbReference>
<dbReference type="Proteomes" id="UP000236319">
    <property type="component" value="Unassembled WGS sequence"/>
</dbReference>
<comment type="caution">
    <text evidence="1">The sequence shown here is derived from an EMBL/GenBank/DDBJ whole genome shotgun (WGS) entry which is preliminary data.</text>
</comment>
<gene>
    <name evidence="1" type="ORF">BOVATA_034590</name>
</gene>
<proteinExistence type="predicted"/>
<dbReference type="AlphaFoldDB" id="A0A2H6KG47"/>
<evidence type="ECO:0000313" key="1">
    <source>
        <dbReference type="EMBL" id="GBE61966.1"/>
    </source>
</evidence>
<evidence type="ECO:0000313" key="2">
    <source>
        <dbReference type="Proteomes" id="UP000236319"/>
    </source>
</evidence>
<dbReference type="GeneID" id="39875736"/>
<keyword evidence="2" id="KW-1185">Reference proteome</keyword>